<protein>
    <submittedName>
        <fullName evidence="1">Uncharacterized protein</fullName>
    </submittedName>
</protein>
<keyword evidence="2" id="KW-1185">Reference proteome</keyword>
<name>A0ABW0FLP4_9MICO</name>
<organism evidence="1 2">
    <name type="scientific">Brachybacterium tyrofermentans</name>
    <dbReference type="NCBI Taxonomy" id="47848"/>
    <lineage>
        <taxon>Bacteria</taxon>
        <taxon>Bacillati</taxon>
        <taxon>Actinomycetota</taxon>
        <taxon>Actinomycetes</taxon>
        <taxon>Micrococcales</taxon>
        <taxon>Dermabacteraceae</taxon>
        <taxon>Brachybacterium</taxon>
    </lineage>
</organism>
<evidence type="ECO:0000313" key="1">
    <source>
        <dbReference type="EMBL" id="MFC5299520.1"/>
    </source>
</evidence>
<dbReference type="RefSeq" id="WP_343922703.1">
    <property type="nucleotide sequence ID" value="NZ_BAAAIR010000025.1"/>
</dbReference>
<comment type="caution">
    <text evidence="1">The sequence shown here is derived from an EMBL/GenBank/DDBJ whole genome shotgun (WGS) entry which is preliminary data.</text>
</comment>
<dbReference type="EMBL" id="JBHSLN010000088">
    <property type="protein sequence ID" value="MFC5299520.1"/>
    <property type="molecule type" value="Genomic_DNA"/>
</dbReference>
<gene>
    <name evidence="1" type="ORF">ACFPK8_18555</name>
</gene>
<accession>A0ABW0FLP4</accession>
<proteinExistence type="predicted"/>
<reference evidence="2" key="1">
    <citation type="journal article" date="2019" name="Int. J. Syst. Evol. Microbiol.">
        <title>The Global Catalogue of Microorganisms (GCM) 10K type strain sequencing project: providing services to taxonomists for standard genome sequencing and annotation.</title>
        <authorList>
            <consortium name="The Broad Institute Genomics Platform"/>
            <consortium name="The Broad Institute Genome Sequencing Center for Infectious Disease"/>
            <person name="Wu L."/>
            <person name="Ma J."/>
        </authorList>
    </citation>
    <scope>NUCLEOTIDE SEQUENCE [LARGE SCALE GENOMIC DNA]</scope>
    <source>
        <strain evidence="2">CGMCC 1.16455</strain>
    </source>
</reference>
<sequence>MDSLSGDGELLIHHEDLRRAQDGWEPRRLSAAQDASAWKALGLLSRVVLRVPVDVTFVSPRGGMRRRARRSTGSVRVHGEPIELLLWASGRDDVARVRIHGDERGQQALHSGRRGL</sequence>
<evidence type="ECO:0000313" key="2">
    <source>
        <dbReference type="Proteomes" id="UP001595937"/>
    </source>
</evidence>
<dbReference type="Proteomes" id="UP001595937">
    <property type="component" value="Unassembled WGS sequence"/>
</dbReference>
<dbReference type="GeneID" id="303296369"/>